<accession>G8JZ20</accession>
<reference evidence="1" key="1">
    <citation type="journal article" date="2009" name="Proc. Natl. Acad. Sci. U.S.A.">
        <title>Identification of Rhodococcus fascians cytokinins and their modus operandi to reshape the plant.</title>
        <authorList>
            <person name="Pertry I."/>
            <person name="Vaclavikova K."/>
            <person name="Depuydt S."/>
            <person name="Galuszka P."/>
            <person name="Spichal L."/>
            <person name="Temmerman W."/>
            <person name="Stes E."/>
            <person name="Schmulling T."/>
            <person name="Kakimoto T."/>
            <person name="Van Montagu M.C."/>
            <person name="Strnad M."/>
            <person name="Holsters M."/>
            <person name="Tarkowski P."/>
            <person name="Vereecke D."/>
        </authorList>
    </citation>
    <scope>NUCLEOTIDE SEQUENCE</scope>
    <source>
        <strain evidence="1">D188</strain>
        <plasmid evidence="1">pFiD188</plasmid>
    </source>
</reference>
<sequence>MVELSRGSAALDVVTTAYKAATGCAVSWPPAGVSGDSACARCGGATEGSGRRVRETVSRTFTGFDGWVDVAAPTMCHVCVWVYTTTALRSDLLLVTSDPVCATKLSKTRLRRVLGQAISPTSAVVVPLRPGRKHILPHARWGRVAVDDVALPWTEHDAERLSAVVRLRRRGFSLAALARAAPAFSTLKNIPHRTWTSVFADWDSLDPWRERPVYLDLAATASTSTRGTA</sequence>
<proteinExistence type="predicted"/>
<reference evidence="1" key="2">
    <citation type="journal article" date="2010" name="Mol. Plant Microbe Interact.">
        <title>Rhodococcus fascians impacts plant development through the dynamic fas-mediated production of a cytokinin mix.</title>
        <authorList>
            <person name="Pertry I."/>
            <person name="Vaclavikova K."/>
            <person name="Gemrotova M."/>
            <person name="Spichal L."/>
            <person name="Galuszka P."/>
            <person name="Depuydt S."/>
            <person name="Temmerman W."/>
            <person name="Stes E."/>
            <person name="De Keyser A."/>
            <person name="Riefler M."/>
            <person name="Biondi S."/>
            <person name="Novak O."/>
            <person name="Schmulling T."/>
            <person name="Strnad M."/>
            <person name="Tarkowski P."/>
            <person name="Holsters M."/>
            <person name="Vereecke D."/>
        </authorList>
    </citation>
    <scope>NUCLEOTIDE SEQUENCE</scope>
    <source>
        <strain evidence="1">D188</strain>
        <plasmid evidence="1">pFiD188</plasmid>
    </source>
</reference>
<reference evidence="1" key="4">
    <citation type="submission" date="2011-06" db="EMBL/GenBank/DDBJ databases">
        <authorList>
            <person name="Vereecke D.M."/>
        </authorList>
    </citation>
    <scope>NUCLEOTIDE SEQUENCE</scope>
    <source>
        <strain evidence="1">D188</strain>
        <plasmid evidence="1">pFiD188</plasmid>
    </source>
</reference>
<keyword evidence="1" id="KW-0614">Plasmid</keyword>
<dbReference type="EMBL" id="JN093097">
    <property type="protein sequence ID" value="AET25291.1"/>
    <property type="molecule type" value="Genomic_DNA"/>
</dbReference>
<reference evidence="1" key="5">
    <citation type="journal article" date="2012" name="Mol. Plant Microbe Interact.">
        <title>pFiD188, the linear virulence plasmid of Rhodococcus fascians D188.</title>
        <authorList>
            <person name="Francis I."/>
            <person name="De Keyser A."/>
            <person name="De Backer P."/>
            <person name="Simon-Mateo C."/>
            <person name="Kalkus J."/>
            <person name="Pertry I."/>
            <person name="Ardiles-Diaz W."/>
            <person name="De Rycke R."/>
            <person name="Vandeputte O.M."/>
            <person name="El Jaziri M."/>
            <person name="Holsters M."/>
            <person name="Vereecke D."/>
        </authorList>
    </citation>
    <scope>NUCLEOTIDE SEQUENCE</scope>
    <source>
        <strain evidence="1">D188</strain>
        <plasmid evidence="1">pFiD188</plasmid>
    </source>
</reference>
<geneLocation type="plasmid" evidence="1">
    <name>pFiD188</name>
</geneLocation>
<name>G8JZ20_RHOFA</name>
<dbReference type="PATRIC" id="fig|1051973.4.peg.5066"/>
<reference evidence="1" key="3">
    <citation type="journal article" date="2011" name="Annu. Rev. Phytopathol.">
        <title>A successful bacterial coup d'etat: how Rhodococcus fascians redirects plant development.</title>
        <authorList>
            <person name="Stes E."/>
            <person name="Vandeputte O.M."/>
            <person name="El Jaziri M."/>
            <person name="Holsters M."/>
            <person name="Vereecke D."/>
        </authorList>
    </citation>
    <scope>NUCLEOTIDE SEQUENCE</scope>
    <source>
        <strain evidence="1">D188</strain>
        <plasmid evidence="1">pFiD188</plasmid>
    </source>
</reference>
<protein>
    <submittedName>
        <fullName evidence="1">Uncharacterized protein</fullName>
    </submittedName>
</protein>
<organism evidence="1">
    <name type="scientific">Rhodococcoides fascians D188</name>
    <dbReference type="NCBI Taxonomy" id="1051973"/>
    <lineage>
        <taxon>Bacteria</taxon>
        <taxon>Bacillati</taxon>
        <taxon>Actinomycetota</taxon>
        <taxon>Actinomycetes</taxon>
        <taxon>Mycobacteriales</taxon>
        <taxon>Nocardiaceae</taxon>
        <taxon>Rhodococcoides</taxon>
    </lineage>
</organism>
<dbReference type="AlphaFoldDB" id="G8JZ20"/>
<gene>
    <name evidence="1" type="ORF">pFi_155</name>
</gene>
<evidence type="ECO:0000313" key="1">
    <source>
        <dbReference type="EMBL" id="AET25291.1"/>
    </source>
</evidence>
<dbReference type="KEGG" id="rfa:A3L23_05019"/>